<protein>
    <recommendedName>
        <fullName evidence="2">HTH CENPB-type domain-containing protein</fullName>
    </recommendedName>
</protein>
<reference evidence="4" key="1">
    <citation type="journal article" date="2010" name="Genome Biol.">
        <title>Genome sequence of the necrotrophic plant pathogen Pythium ultimum reveals original pathogenicity mechanisms and effector repertoire.</title>
        <authorList>
            <person name="Levesque C.A."/>
            <person name="Brouwer H."/>
            <person name="Cano L."/>
            <person name="Hamilton J.P."/>
            <person name="Holt C."/>
            <person name="Huitema E."/>
            <person name="Raffaele S."/>
            <person name="Robideau G.P."/>
            <person name="Thines M."/>
            <person name="Win J."/>
            <person name="Zerillo M.M."/>
            <person name="Beakes G.W."/>
            <person name="Boore J.L."/>
            <person name="Busam D."/>
            <person name="Dumas B."/>
            <person name="Ferriera S."/>
            <person name="Fuerstenberg S.I."/>
            <person name="Gachon C.M."/>
            <person name="Gaulin E."/>
            <person name="Govers F."/>
            <person name="Grenville-Briggs L."/>
            <person name="Horner N."/>
            <person name="Hostetler J."/>
            <person name="Jiang R.H."/>
            <person name="Johnson J."/>
            <person name="Krajaejun T."/>
            <person name="Lin H."/>
            <person name="Meijer H.J."/>
            <person name="Moore B."/>
            <person name="Morris P."/>
            <person name="Phuntmart V."/>
            <person name="Puiu D."/>
            <person name="Shetty J."/>
            <person name="Stajich J.E."/>
            <person name="Tripathy S."/>
            <person name="Wawra S."/>
            <person name="van West P."/>
            <person name="Whitty B.R."/>
            <person name="Coutinho P.M."/>
            <person name="Henrissat B."/>
            <person name="Martin F."/>
            <person name="Thomas P.D."/>
            <person name="Tyler B.M."/>
            <person name="De Vries R.P."/>
            <person name="Kamoun S."/>
            <person name="Yandell M."/>
            <person name="Tisserat N."/>
            <person name="Buell C.R."/>
        </authorList>
    </citation>
    <scope>NUCLEOTIDE SEQUENCE</scope>
    <source>
        <strain evidence="4">DAOM:BR144</strain>
    </source>
</reference>
<organism evidence="3 4">
    <name type="scientific">Globisporangium ultimum (strain ATCC 200006 / CBS 805.95 / DAOM BR144)</name>
    <name type="common">Pythium ultimum</name>
    <dbReference type="NCBI Taxonomy" id="431595"/>
    <lineage>
        <taxon>Eukaryota</taxon>
        <taxon>Sar</taxon>
        <taxon>Stramenopiles</taxon>
        <taxon>Oomycota</taxon>
        <taxon>Peronosporomycetes</taxon>
        <taxon>Pythiales</taxon>
        <taxon>Pythiaceae</taxon>
        <taxon>Globisporangium</taxon>
    </lineage>
</organism>
<dbReference type="Proteomes" id="UP000019132">
    <property type="component" value="Unassembled WGS sequence"/>
</dbReference>
<dbReference type="VEuPathDB" id="FungiDB:PYU1_G011873"/>
<dbReference type="InterPro" id="IPR006600">
    <property type="entry name" value="HTH_CenpB_DNA-bd_dom"/>
</dbReference>
<evidence type="ECO:0000313" key="4">
    <source>
        <dbReference type="Proteomes" id="UP000019132"/>
    </source>
</evidence>
<evidence type="ECO:0000259" key="2">
    <source>
        <dbReference type="PROSITE" id="PS51253"/>
    </source>
</evidence>
<dbReference type="STRING" id="431595.K3X3V0"/>
<dbReference type="eggNOG" id="ENOG502T140">
    <property type="taxonomic scope" value="Eukaryota"/>
</dbReference>
<evidence type="ECO:0000313" key="3">
    <source>
        <dbReference type="EnsemblProtists" id="PYU1_T011899"/>
    </source>
</evidence>
<keyword evidence="4" id="KW-1185">Reference proteome</keyword>
<accession>K3X3V0</accession>
<dbReference type="EnsemblProtists" id="PYU1_T011899">
    <property type="protein sequence ID" value="PYU1_T011899"/>
    <property type="gene ID" value="PYU1_G011873"/>
</dbReference>
<dbReference type="AlphaFoldDB" id="K3X3V0"/>
<keyword evidence="1" id="KW-0238">DNA-binding</keyword>
<reference evidence="4" key="2">
    <citation type="submission" date="2010-04" db="EMBL/GenBank/DDBJ databases">
        <authorList>
            <person name="Buell R."/>
            <person name="Hamilton J."/>
            <person name="Hostetler J."/>
        </authorList>
    </citation>
    <scope>NUCLEOTIDE SEQUENCE [LARGE SCALE GENOMIC DNA]</scope>
    <source>
        <strain evidence="4">DAOM:BR144</strain>
    </source>
</reference>
<dbReference type="PROSITE" id="PS51253">
    <property type="entry name" value="HTH_CENPB"/>
    <property type="match status" value="1"/>
</dbReference>
<evidence type="ECO:0000256" key="1">
    <source>
        <dbReference type="ARBA" id="ARBA00023125"/>
    </source>
</evidence>
<reference evidence="3" key="3">
    <citation type="submission" date="2015-02" db="UniProtKB">
        <authorList>
            <consortium name="EnsemblProtists"/>
        </authorList>
    </citation>
    <scope>IDENTIFICATION</scope>
    <source>
        <strain evidence="3">DAOM BR144</strain>
    </source>
</reference>
<sequence length="157" mass="18197">MSTRVRLTKHQHLLICKKRSECPEWTYNELAEWDRVTFCLTKCPGKSTILDIVKHEAKLSTLSGDCLSKMRLRSHHMARLDEAVAEFVIEAELSKTPISGREVIRVGAGLANELWIPRRCRPRFTRSGWLRHFLTRHNFRHKRAHGEIGSVNVEEAL</sequence>
<dbReference type="EMBL" id="GL376637">
    <property type="status" value="NOT_ANNOTATED_CDS"/>
    <property type="molecule type" value="Genomic_DNA"/>
</dbReference>
<dbReference type="InParanoid" id="K3X3V0"/>
<dbReference type="HOGENOM" id="CLU_018294_7_2_1"/>
<name>K3X3V0_GLOUD</name>
<feature type="domain" description="HTH CENPB-type" evidence="2">
    <location>
        <begin position="68"/>
        <end position="143"/>
    </location>
</feature>
<proteinExistence type="predicted"/>
<dbReference type="GO" id="GO:0003677">
    <property type="term" value="F:DNA binding"/>
    <property type="evidence" value="ECO:0007669"/>
    <property type="project" value="UniProtKB-KW"/>
</dbReference>